<dbReference type="Proteomes" id="UP000018874">
    <property type="component" value="Unassembled WGS sequence"/>
</dbReference>
<comment type="caution">
    <text evidence="3">The sequence shown here is derived from an EMBL/GenBank/DDBJ whole genome shotgun (WGS) entry which is preliminary data.</text>
</comment>
<comment type="similarity">
    <text evidence="1">Belongs to the SIS family. PHI subfamily.</text>
</comment>
<evidence type="ECO:0000256" key="1">
    <source>
        <dbReference type="ARBA" id="ARBA00009235"/>
    </source>
</evidence>
<name>W2CWK6_9BACT</name>
<dbReference type="GO" id="GO:1901135">
    <property type="term" value="P:carbohydrate derivative metabolic process"/>
    <property type="evidence" value="ECO:0007669"/>
    <property type="project" value="InterPro"/>
</dbReference>
<dbReference type="Pfam" id="PF01380">
    <property type="entry name" value="SIS"/>
    <property type="match status" value="1"/>
</dbReference>
<dbReference type="SUPFAM" id="SSF53697">
    <property type="entry name" value="SIS domain"/>
    <property type="match status" value="1"/>
</dbReference>
<proteinExistence type="inferred from homology"/>
<sequence>MYRNNVKRILLEITSVLGQVQEGHVQNFIDEIFSAKTIVVHGAGRVGYAVRGFGMRLGHLGFHAYTLGDSVVPPIKEGDLLIIASGSGETQTVYDIASIGKKNNAKIAVITGNSRSRIGQLADCIIEMRAPSKKNKVQGMRSIQPMSTLNEQCLQLLFDAVVLDIMERTGETDNTLWLRHSNLE</sequence>
<dbReference type="PANTHER" id="PTHR43443">
    <property type="entry name" value="3-HEXULOSE-6-PHOSPHATE ISOMERASE"/>
    <property type="match status" value="1"/>
</dbReference>
<dbReference type="InterPro" id="IPR017552">
    <property type="entry name" value="PHI/rmpB"/>
</dbReference>
<feature type="domain" description="SIS" evidence="2">
    <location>
        <begin position="28"/>
        <end position="171"/>
    </location>
</feature>
<dbReference type="CDD" id="cd05005">
    <property type="entry name" value="SIS_PHI"/>
    <property type="match status" value="1"/>
</dbReference>
<dbReference type="EMBL" id="AYYD01000461">
    <property type="protein sequence ID" value="ETK10911.1"/>
    <property type="molecule type" value="Genomic_DNA"/>
</dbReference>
<dbReference type="GO" id="GO:0097367">
    <property type="term" value="F:carbohydrate derivative binding"/>
    <property type="evidence" value="ECO:0007669"/>
    <property type="project" value="InterPro"/>
</dbReference>
<dbReference type="Gene3D" id="3.40.50.10490">
    <property type="entry name" value="Glucose-6-phosphate isomerase like protein, domain 1"/>
    <property type="match status" value="1"/>
</dbReference>
<dbReference type="PROSITE" id="PS51464">
    <property type="entry name" value="SIS"/>
    <property type="match status" value="1"/>
</dbReference>
<evidence type="ECO:0000259" key="2">
    <source>
        <dbReference type="PROSITE" id="PS51464"/>
    </source>
</evidence>
<dbReference type="InterPro" id="IPR001347">
    <property type="entry name" value="SIS_dom"/>
</dbReference>
<dbReference type="AlphaFoldDB" id="W2CWK6"/>
<dbReference type="PANTHER" id="PTHR43443:SF1">
    <property type="entry name" value="3-HEXULOSE-6-PHOSPHATE ISOMERASE"/>
    <property type="match status" value="1"/>
</dbReference>
<keyword evidence="4" id="KW-1185">Reference proteome</keyword>
<reference evidence="3 4" key="1">
    <citation type="submission" date="2013-11" db="EMBL/GenBank/DDBJ databases">
        <title>Single cell genomics of uncultured Tannerella BU063 (oral taxon 286).</title>
        <authorList>
            <person name="Beall C.J."/>
            <person name="Campbell A.G."/>
            <person name="Griffen A.L."/>
            <person name="Podar M."/>
            <person name="Leys E.J."/>
        </authorList>
    </citation>
    <scope>NUCLEOTIDE SEQUENCE [LARGE SCALE GENOMIC DNA]</scope>
    <source>
        <strain evidence="3">Cell 6/7/9</strain>
    </source>
</reference>
<dbReference type="GO" id="GO:0016853">
    <property type="term" value="F:isomerase activity"/>
    <property type="evidence" value="ECO:0007669"/>
    <property type="project" value="InterPro"/>
</dbReference>
<gene>
    <name evidence="3" type="ORF">T231_02280</name>
</gene>
<protein>
    <recommendedName>
        <fullName evidence="2">SIS domain-containing protein</fullName>
    </recommendedName>
</protein>
<accession>W2CWK6</accession>
<dbReference type="NCBIfam" id="TIGR03127">
    <property type="entry name" value="RuMP_HxlB"/>
    <property type="match status" value="1"/>
</dbReference>
<evidence type="ECO:0000313" key="4">
    <source>
        <dbReference type="Proteomes" id="UP000018874"/>
    </source>
</evidence>
<organism evidence="3 4">
    <name type="scientific">Tannerella sp. oral taxon BU063 isolate Cell 6/7/9</name>
    <dbReference type="NCBI Taxonomy" id="1411021"/>
    <lineage>
        <taxon>Bacteria</taxon>
        <taxon>Pseudomonadati</taxon>
        <taxon>Bacteroidota</taxon>
        <taxon>Bacteroidia</taxon>
        <taxon>Bacteroidales</taxon>
        <taxon>Tannerellaceae</taxon>
        <taxon>Tannerella</taxon>
    </lineage>
</organism>
<evidence type="ECO:0000313" key="3">
    <source>
        <dbReference type="EMBL" id="ETK10911.1"/>
    </source>
</evidence>
<dbReference type="InterPro" id="IPR046348">
    <property type="entry name" value="SIS_dom_sf"/>
</dbReference>